<dbReference type="Pfam" id="PF22600">
    <property type="entry name" value="MTPAP-like_central"/>
    <property type="match status" value="1"/>
</dbReference>
<evidence type="ECO:0000256" key="2">
    <source>
        <dbReference type="ARBA" id="ARBA00008593"/>
    </source>
</evidence>
<dbReference type="InterPro" id="IPR045862">
    <property type="entry name" value="Trf4-like"/>
</dbReference>
<evidence type="ECO:0000313" key="10">
    <source>
        <dbReference type="EMBL" id="ORZ27701.1"/>
    </source>
</evidence>
<dbReference type="GO" id="GO:0043634">
    <property type="term" value="P:polyadenylation-dependent ncRNA catabolic process"/>
    <property type="evidence" value="ECO:0007669"/>
    <property type="project" value="TreeGrafter"/>
</dbReference>
<dbReference type="AlphaFoldDB" id="A0A1Y2H124"/>
<keyword evidence="5" id="KW-0479">Metal-binding</keyword>
<feature type="compositionally biased region" description="Basic and acidic residues" evidence="7">
    <location>
        <begin position="17"/>
        <end position="33"/>
    </location>
</feature>
<dbReference type="GO" id="GO:0003729">
    <property type="term" value="F:mRNA binding"/>
    <property type="evidence" value="ECO:0007669"/>
    <property type="project" value="TreeGrafter"/>
</dbReference>
<evidence type="ECO:0000256" key="6">
    <source>
        <dbReference type="ARBA" id="ARBA00022842"/>
    </source>
</evidence>
<evidence type="ECO:0000259" key="9">
    <source>
        <dbReference type="Pfam" id="PF22600"/>
    </source>
</evidence>
<dbReference type="InterPro" id="IPR043519">
    <property type="entry name" value="NT_sf"/>
</dbReference>
<accession>A0A1Y2H124</accession>
<dbReference type="GO" id="GO:0010605">
    <property type="term" value="P:negative regulation of macromolecule metabolic process"/>
    <property type="evidence" value="ECO:0007669"/>
    <property type="project" value="UniProtKB-ARBA"/>
</dbReference>
<keyword evidence="4" id="KW-0808">Transferase</keyword>
<dbReference type="InParanoid" id="A0A1Y2H124"/>
<dbReference type="PANTHER" id="PTHR23092">
    <property type="entry name" value="POLY(A) RNA POLYMERASE"/>
    <property type="match status" value="1"/>
</dbReference>
<dbReference type="EC" id="2.7.7.19" evidence="3"/>
<dbReference type="GO" id="GO:1990817">
    <property type="term" value="F:poly(A) RNA polymerase activity"/>
    <property type="evidence" value="ECO:0007669"/>
    <property type="project" value="UniProtKB-EC"/>
</dbReference>
<feature type="domain" description="Poly(A) RNA polymerase mitochondrial-like central palm" evidence="9">
    <location>
        <begin position="112"/>
        <end position="243"/>
    </location>
</feature>
<protein>
    <recommendedName>
        <fullName evidence="3">polynucleotide adenylyltransferase</fullName>
        <ecNumber evidence="3">2.7.7.19</ecNumber>
    </recommendedName>
</protein>
<feature type="region of interest" description="Disordered" evidence="7">
    <location>
        <begin position="68"/>
        <end position="100"/>
    </location>
</feature>
<dbReference type="GO" id="GO:0005730">
    <property type="term" value="C:nucleolus"/>
    <property type="evidence" value="ECO:0007669"/>
    <property type="project" value="TreeGrafter"/>
</dbReference>
<keyword evidence="11" id="KW-1185">Reference proteome</keyword>
<sequence length="462" mass="52367">MREAEVDSNVISRCRPKRSEQRRSFGKDSDGFKEGQDFVRFESTVSSFSTTATTERLYSLVQHKRKRDAGSAMGDSDDVEDIESTTTLGPPPGCPWMGRRRYSDLPSAPMMLTQELKDFVAYISPTQEEHQVRTYVYQRVCRAVQALWDGAVVEVFGSFETQIYLPTSDIDMVVLRRGNFSAGELHELSRHLKHLKVTEDVECITRTKVPLIKFKENISQLSVDISFNVANGIQGAILTKQYMNTVPGLRPLTILIKHFLKLNRSNEPFHGGIGSFLTMVMVLSFLQMHPMIQSRMLDPEDNLGVLLIEFFELYGFHFNYSEVGIMVADGDANDCGISGTGGAYFPAPPPTDKKKKGSNRKRLGMNALDPNDVNNNIGLGARNIESIRPKFEYAFKHLVQNVESRHRDLENEGEEKRKGNGLQTSLLKNVFWIPDKIMESRRHIESVYYGRHFPNLFASQGH</sequence>
<dbReference type="RefSeq" id="XP_021885404.1">
    <property type="nucleotide sequence ID" value="XM_022020526.1"/>
</dbReference>
<name>A0A1Y2H124_9FUNG</name>
<dbReference type="Gene3D" id="3.30.460.10">
    <property type="entry name" value="Beta Polymerase, domain 2"/>
    <property type="match status" value="1"/>
</dbReference>
<feature type="region of interest" description="Disordered" evidence="7">
    <location>
        <begin position="1"/>
        <end position="33"/>
    </location>
</feature>
<dbReference type="EMBL" id="MCFF01000003">
    <property type="protein sequence ID" value="ORZ27701.1"/>
    <property type="molecule type" value="Genomic_DNA"/>
</dbReference>
<dbReference type="STRING" id="64571.A0A1Y2H124"/>
<dbReference type="OrthoDB" id="273917at2759"/>
<dbReference type="Gene3D" id="1.10.1410.10">
    <property type="match status" value="1"/>
</dbReference>
<dbReference type="GO" id="GO:0031123">
    <property type="term" value="P:RNA 3'-end processing"/>
    <property type="evidence" value="ECO:0007669"/>
    <property type="project" value="TreeGrafter"/>
</dbReference>
<evidence type="ECO:0000256" key="1">
    <source>
        <dbReference type="ARBA" id="ARBA00001936"/>
    </source>
</evidence>
<evidence type="ECO:0000256" key="3">
    <source>
        <dbReference type="ARBA" id="ARBA00012388"/>
    </source>
</evidence>
<dbReference type="FunFam" id="3.30.460.10:FF:000006">
    <property type="entry name" value="non-canonical poly(A) RNA polymerase PAPD5"/>
    <property type="match status" value="1"/>
</dbReference>
<proteinExistence type="inferred from homology"/>
<evidence type="ECO:0000313" key="11">
    <source>
        <dbReference type="Proteomes" id="UP000193648"/>
    </source>
</evidence>
<evidence type="ECO:0000256" key="4">
    <source>
        <dbReference type="ARBA" id="ARBA00022679"/>
    </source>
</evidence>
<evidence type="ECO:0000256" key="5">
    <source>
        <dbReference type="ARBA" id="ARBA00022723"/>
    </source>
</evidence>
<organism evidence="10 11">
    <name type="scientific">Lobosporangium transversale</name>
    <dbReference type="NCBI Taxonomy" id="64571"/>
    <lineage>
        <taxon>Eukaryota</taxon>
        <taxon>Fungi</taxon>
        <taxon>Fungi incertae sedis</taxon>
        <taxon>Mucoromycota</taxon>
        <taxon>Mortierellomycotina</taxon>
        <taxon>Mortierellomycetes</taxon>
        <taxon>Mortierellales</taxon>
        <taxon>Mortierellaceae</taxon>
        <taxon>Lobosporangium</taxon>
    </lineage>
</organism>
<comment type="similarity">
    <text evidence="2">Belongs to the DNA polymerase type-B-like family.</text>
</comment>
<keyword evidence="6" id="KW-0460">Magnesium</keyword>
<dbReference type="Pfam" id="PF03828">
    <property type="entry name" value="PAP_assoc"/>
    <property type="match status" value="1"/>
</dbReference>
<comment type="cofactor">
    <cofactor evidence="1">
        <name>Mn(2+)</name>
        <dbReference type="ChEBI" id="CHEBI:29035"/>
    </cofactor>
</comment>
<feature type="domain" description="PAP-associated" evidence="8">
    <location>
        <begin position="302"/>
        <end position="331"/>
    </location>
</feature>
<dbReference type="SUPFAM" id="SSF81631">
    <property type="entry name" value="PAP/OAS1 substrate-binding domain"/>
    <property type="match status" value="1"/>
</dbReference>
<dbReference type="Proteomes" id="UP000193648">
    <property type="component" value="Unassembled WGS sequence"/>
</dbReference>
<dbReference type="SUPFAM" id="SSF81301">
    <property type="entry name" value="Nucleotidyltransferase"/>
    <property type="match status" value="1"/>
</dbReference>
<dbReference type="GO" id="GO:0046872">
    <property type="term" value="F:metal ion binding"/>
    <property type="evidence" value="ECO:0007669"/>
    <property type="project" value="UniProtKB-KW"/>
</dbReference>
<evidence type="ECO:0000256" key="7">
    <source>
        <dbReference type="SAM" id="MobiDB-lite"/>
    </source>
</evidence>
<dbReference type="FunCoup" id="A0A1Y2H124">
    <property type="interactions" value="235"/>
</dbReference>
<reference evidence="10 11" key="1">
    <citation type="submission" date="2016-07" db="EMBL/GenBank/DDBJ databases">
        <title>Pervasive Adenine N6-methylation of Active Genes in Fungi.</title>
        <authorList>
            <consortium name="DOE Joint Genome Institute"/>
            <person name="Mondo S.J."/>
            <person name="Dannebaum R.O."/>
            <person name="Kuo R.C."/>
            <person name="Labutti K."/>
            <person name="Haridas S."/>
            <person name="Kuo A."/>
            <person name="Salamov A."/>
            <person name="Ahrendt S.R."/>
            <person name="Lipzen A."/>
            <person name="Sullivan W."/>
            <person name="Andreopoulos W.B."/>
            <person name="Clum A."/>
            <person name="Lindquist E."/>
            <person name="Daum C."/>
            <person name="Ramamoorthy G.K."/>
            <person name="Gryganskyi A."/>
            <person name="Culley D."/>
            <person name="Magnuson J.K."/>
            <person name="James T.Y."/>
            <person name="O'Malley M.A."/>
            <person name="Stajich J.E."/>
            <person name="Spatafora J.W."/>
            <person name="Visel A."/>
            <person name="Grigoriev I.V."/>
        </authorList>
    </citation>
    <scope>NUCLEOTIDE SEQUENCE [LARGE SCALE GENOMIC DNA]</scope>
    <source>
        <strain evidence="10 11">NRRL 3116</strain>
    </source>
</reference>
<dbReference type="InterPro" id="IPR054708">
    <property type="entry name" value="MTPAP-like_central"/>
</dbReference>
<dbReference type="CDD" id="cd05402">
    <property type="entry name" value="NT_PAP_TUTase"/>
    <property type="match status" value="1"/>
</dbReference>
<comment type="caution">
    <text evidence="10">The sequence shown here is derived from an EMBL/GenBank/DDBJ whole genome shotgun (WGS) entry which is preliminary data.</text>
</comment>
<evidence type="ECO:0000259" key="8">
    <source>
        <dbReference type="Pfam" id="PF03828"/>
    </source>
</evidence>
<dbReference type="InterPro" id="IPR002058">
    <property type="entry name" value="PAP_assoc"/>
</dbReference>
<dbReference type="GeneID" id="33562370"/>
<dbReference type="GO" id="GO:0031499">
    <property type="term" value="C:TRAMP complex"/>
    <property type="evidence" value="ECO:0007669"/>
    <property type="project" value="TreeGrafter"/>
</dbReference>
<gene>
    <name evidence="10" type="ORF">BCR41DRAFT_299536</name>
</gene>
<dbReference type="PANTHER" id="PTHR23092:SF15">
    <property type="entry name" value="INACTIVE NON-CANONICAL POLY(A) RNA POLYMERASE PROTEIN TRF4-2-RELATED"/>
    <property type="match status" value="1"/>
</dbReference>